<dbReference type="SUPFAM" id="SSF117289">
    <property type="entry name" value="Nucleoporin domain"/>
    <property type="match status" value="1"/>
</dbReference>
<evidence type="ECO:0000256" key="1">
    <source>
        <dbReference type="PROSITE-ProRule" id="PRU00221"/>
    </source>
</evidence>
<gene>
    <name evidence="2" type="ORF">F8388_000492</name>
    <name evidence="3" type="ORF">G4B88_026058</name>
</gene>
<dbReference type="Gene3D" id="2.130.10.10">
    <property type="entry name" value="YVTN repeat-like/Quinoprotein amine dehydrogenase"/>
    <property type="match status" value="1"/>
</dbReference>
<comment type="caution">
    <text evidence="3">The sequence shown here is derived from an EMBL/GenBank/DDBJ whole genome shotgun (WGS) entry which is preliminary data.</text>
</comment>
<dbReference type="PROSITE" id="PS50082">
    <property type="entry name" value="WD_REPEATS_2"/>
    <property type="match status" value="1"/>
</dbReference>
<sequence>MAIKARPKPRCSSRSLFSKFWSSMQHSTAIPALLPLPVCQFGPQSNASRGLKRGIAEEGNLTELEKVLYLLTNEQSILYLKHVRDYTNGLRTLAHTSAITTVDWHPTLPIFLSGSADNSVRFLLHLHCSNSLSDDGVHTTIEKMVIRTITDPPYQSKFAIFQSTRSCFSYIFTQLWLEATCKDGSTAFKESISPQMVTS</sequence>
<dbReference type="Pfam" id="PF00400">
    <property type="entry name" value="WD40"/>
    <property type="match status" value="1"/>
</dbReference>
<evidence type="ECO:0000313" key="5">
    <source>
        <dbReference type="Proteomes" id="UP000583929"/>
    </source>
</evidence>
<protein>
    <submittedName>
        <fullName evidence="3">Uncharacterized protein</fullName>
    </submittedName>
</protein>
<dbReference type="EMBL" id="JAATIQ010000047">
    <property type="protein sequence ID" value="KAF4394089.1"/>
    <property type="molecule type" value="Genomic_DNA"/>
</dbReference>
<dbReference type="Proteomes" id="UP000525078">
    <property type="component" value="Unassembled WGS sequence"/>
</dbReference>
<dbReference type="Proteomes" id="UP000583929">
    <property type="component" value="Unassembled WGS sequence"/>
</dbReference>
<dbReference type="EMBL" id="JAATIP010000172">
    <property type="protein sequence ID" value="KAF4363827.1"/>
    <property type="molecule type" value="Genomic_DNA"/>
</dbReference>
<evidence type="ECO:0000313" key="3">
    <source>
        <dbReference type="EMBL" id="KAF4394089.1"/>
    </source>
</evidence>
<evidence type="ECO:0000313" key="2">
    <source>
        <dbReference type="EMBL" id="KAF4363827.1"/>
    </source>
</evidence>
<organism evidence="3 5">
    <name type="scientific">Cannabis sativa</name>
    <name type="common">Hemp</name>
    <name type="synonym">Marijuana</name>
    <dbReference type="NCBI Taxonomy" id="3483"/>
    <lineage>
        <taxon>Eukaryota</taxon>
        <taxon>Viridiplantae</taxon>
        <taxon>Streptophyta</taxon>
        <taxon>Embryophyta</taxon>
        <taxon>Tracheophyta</taxon>
        <taxon>Spermatophyta</taxon>
        <taxon>Magnoliopsida</taxon>
        <taxon>eudicotyledons</taxon>
        <taxon>Gunneridae</taxon>
        <taxon>Pentapetalae</taxon>
        <taxon>rosids</taxon>
        <taxon>fabids</taxon>
        <taxon>Rosales</taxon>
        <taxon>Cannabaceae</taxon>
        <taxon>Cannabis</taxon>
    </lineage>
</organism>
<feature type="repeat" description="WD" evidence="1">
    <location>
        <begin position="92"/>
        <end position="122"/>
    </location>
</feature>
<reference evidence="4 5" key="1">
    <citation type="journal article" date="2020" name="bioRxiv">
        <title>Sequence and annotation of 42 cannabis genomes reveals extensive copy number variation in cannabinoid synthesis and pathogen resistance genes.</title>
        <authorList>
            <person name="Mckernan K.J."/>
            <person name="Helbert Y."/>
            <person name="Kane L.T."/>
            <person name="Ebling H."/>
            <person name="Zhang L."/>
            <person name="Liu B."/>
            <person name="Eaton Z."/>
            <person name="Mclaughlin S."/>
            <person name="Kingan S."/>
            <person name="Baybayan P."/>
            <person name="Concepcion G."/>
            <person name="Jordan M."/>
            <person name="Riva A."/>
            <person name="Barbazuk W."/>
            <person name="Harkins T."/>
        </authorList>
    </citation>
    <scope>NUCLEOTIDE SEQUENCE [LARGE SCALE GENOMIC DNA]</scope>
    <source>
        <strain evidence="4 5">cv. Jamaican Lion 4</strain>
        <strain evidence="3">Father</strain>
        <strain evidence="2">Mother</strain>
        <tissue evidence="3">Leaf</tissue>
    </source>
</reference>
<keyword evidence="5" id="KW-1185">Reference proteome</keyword>
<dbReference type="PANTHER" id="PTHR47198">
    <property type="entry name" value="OS05G0299300 PROTEIN"/>
    <property type="match status" value="1"/>
</dbReference>
<dbReference type="AlphaFoldDB" id="A0A7J6HHR6"/>
<evidence type="ECO:0000313" key="4">
    <source>
        <dbReference type="Proteomes" id="UP000525078"/>
    </source>
</evidence>
<dbReference type="InterPro" id="IPR015943">
    <property type="entry name" value="WD40/YVTN_repeat-like_dom_sf"/>
</dbReference>
<name>A0A7J6HHR6_CANSA</name>
<dbReference type="PANTHER" id="PTHR47198:SF1">
    <property type="entry name" value="WD REPEAT-CONTAINING PROTEIN 91-LIKE ISOFORM X1"/>
    <property type="match status" value="1"/>
</dbReference>
<keyword evidence="1" id="KW-0853">WD repeat</keyword>
<dbReference type="InterPro" id="IPR001680">
    <property type="entry name" value="WD40_rpt"/>
</dbReference>
<accession>A0A7J6HHR6</accession>
<proteinExistence type="predicted"/>